<dbReference type="GO" id="GO:0042806">
    <property type="term" value="F:fucose binding"/>
    <property type="evidence" value="ECO:0007669"/>
    <property type="project" value="UniProtKB-ARBA"/>
</dbReference>
<evidence type="ECO:0000256" key="8">
    <source>
        <dbReference type="PROSITE-ProRule" id="PRU00076"/>
    </source>
</evidence>
<reference evidence="11" key="1">
    <citation type="journal article" date="2008" name="Nature">
        <title>The amphioxus genome and the evolution of the chordate karyotype.</title>
        <authorList>
            <consortium name="US DOE Joint Genome Institute (JGI-PGF)"/>
            <person name="Putnam N.H."/>
            <person name="Butts T."/>
            <person name="Ferrier D.E.K."/>
            <person name="Furlong R.F."/>
            <person name="Hellsten U."/>
            <person name="Kawashima T."/>
            <person name="Robinson-Rechavi M."/>
            <person name="Shoguchi E."/>
            <person name="Terry A."/>
            <person name="Yu J.-K."/>
            <person name="Benito-Gutierrez E.L."/>
            <person name="Dubchak I."/>
            <person name="Garcia-Fernandez J."/>
            <person name="Gibson-Brown J.J."/>
            <person name="Grigoriev I.V."/>
            <person name="Horton A.C."/>
            <person name="de Jong P.J."/>
            <person name="Jurka J."/>
            <person name="Kapitonov V.V."/>
            <person name="Kohara Y."/>
            <person name="Kuroki Y."/>
            <person name="Lindquist E."/>
            <person name="Lucas S."/>
            <person name="Osoegawa K."/>
            <person name="Pennacchio L.A."/>
            <person name="Salamov A.A."/>
            <person name="Satou Y."/>
            <person name="Sauka-Spengler T."/>
            <person name="Schmutz J."/>
            <person name="Shin-I T."/>
            <person name="Toyoda A."/>
            <person name="Bronner-Fraser M."/>
            <person name="Fujiyama A."/>
            <person name="Holland L.Z."/>
            <person name="Holland P.W.H."/>
            <person name="Satoh N."/>
            <person name="Rokhsar D.S."/>
        </authorList>
    </citation>
    <scope>NUCLEOTIDE SEQUENCE [LARGE SCALE GENOMIC DNA]</scope>
    <source>
        <strain evidence="11">S238N-H82</strain>
        <tissue evidence="11">Testes</tissue>
    </source>
</reference>
<dbReference type="InterPro" id="IPR051941">
    <property type="entry name" value="BG_Antigen-Binding_Lectin"/>
</dbReference>
<feature type="chain" id="PRO_5002935317" description="EGF-like domain-containing protein" evidence="9">
    <location>
        <begin position="23"/>
        <end position="472"/>
    </location>
</feature>
<proteinExistence type="inferred from homology"/>
<comment type="caution">
    <text evidence="8">Lacks conserved residue(s) required for the propagation of feature annotation.</text>
</comment>
<evidence type="ECO:0000259" key="10">
    <source>
        <dbReference type="PROSITE" id="PS50026"/>
    </source>
</evidence>
<gene>
    <name evidence="11" type="ORF">BRAFLDRAFT_79085</name>
</gene>
<organism>
    <name type="scientific">Branchiostoma floridae</name>
    <name type="common">Florida lancelet</name>
    <name type="synonym">Amphioxus</name>
    <dbReference type="NCBI Taxonomy" id="7739"/>
    <lineage>
        <taxon>Eukaryota</taxon>
        <taxon>Metazoa</taxon>
        <taxon>Chordata</taxon>
        <taxon>Cephalochordata</taxon>
        <taxon>Leptocardii</taxon>
        <taxon>Amphioxiformes</taxon>
        <taxon>Branchiostomatidae</taxon>
        <taxon>Branchiostoma</taxon>
    </lineage>
</organism>
<dbReference type="AlphaFoldDB" id="C3YJG5"/>
<evidence type="ECO:0000256" key="3">
    <source>
        <dbReference type="ARBA" id="ARBA00011233"/>
    </source>
</evidence>
<evidence type="ECO:0000256" key="6">
    <source>
        <dbReference type="ARBA" id="ARBA00022837"/>
    </source>
</evidence>
<keyword evidence="8" id="KW-0245">EGF-like domain</keyword>
<dbReference type="InterPro" id="IPR000742">
    <property type="entry name" value="EGF"/>
</dbReference>
<keyword evidence="6" id="KW-0106">Calcium</keyword>
<dbReference type="Pfam" id="PF22633">
    <property type="entry name" value="F5_F8_type_C_2"/>
    <property type="match status" value="1"/>
</dbReference>
<feature type="signal peptide" evidence="9">
    <location>
        <begin position="1"/>
        <end position="22"/>
    </location>
</feature>
<evidence type="ECO:0000313" key="11">
    <source>
        <dbReference type="EMBL" id="EEN59564.1"/>
    </source>
</evidence>
<dbReference type="PROSITE" id="PS50026">
    <property type="entry name" value="EGF_3"/>
    <property type="match status" value="1"/>
</dbReference>
<evidence type="ECO:0000256" key="1">
    <source>
        <dbReference type="ARBA" id="ARBA00002219"/>
    </source>
</evidence>
<feature type="domain" description="EGF-like" evidence="10">
    <location>
        <begin position="72"/>
        <end position="117"/>
    </location>
</feature>
<evidence type="ECO:0000256" key="4">
    <source>
        <dbReference type="ARBA" id="ARBA00022723"/>
    </source>
</evidence>
<dbReference type="eggNOG" id="ENOG502SD8N">
    <property type="taxonomic scope" value="Eukaryota"/>
</dbReference>
<dbReference type="EMBL" id="GG666520">
    <property type="protein sequence ID" value="EEN59564.1"/>
    <property type="molecule type" value="Genomic_DNA"/>
</dbReference>
<keyword evidence="4" id="KW-0479">Metal-binding</keyword>
<keyword evidence="9" id="KW-0732">Signal</keyword>
<dbReference type="SMART" id="SM00607">
    <property type="entry name" value="FTP"/>
    <property type="match status" value="1"/>
</dbReference>
<protein>
    <recommendedName>
        <fullName evidence="10">EGF-like domain-containing protein</fullName>
    </recommendedName>
</protein>
<evidence type="ECO:0000256" key="2">
    <source>
        <dbReference type="ARBA" id="ARBA00010147"/>
    </source>
</evidence>
<dbReference type="PANTHER" id="PTHR45713">
    <property type="entry name" value="FTP DOMAIN-CONTAINING PROTEIN"/>
    <property type="match status" value="1"/>
</dbReference>
<comment type="subunit">
    <text evidence="3">Homotrimer.</text>
</comment>
<dbReference type="PANTHER" id="PTHR45713:SF6">
    <property type="entry name" value="F5_8 TYPE C DOMAIN-CONTAINING PROTEIN"/>
    <property type="match status" value="1"/>
</dbReference>
<dbReference type="GO" id="GO:0001868">
    <property type="term" value="P:regulation of complement activation, lectin pathway"/>
    <property type="evidence" value="ECO:0007669"/>
    <property type="project" value="UniProtKB-ARBA"/>
</dbReference>
<sequence>MAGSCRHLCAILALCIFVQTCGQQTSCGAANKTDAVAIVYVFNQQNWVDRLQEVEGKMKLERTNDIVSLAKDIDACLANPCHTKATCSDNPAPALNATCICYPGYIGDGLAKGDGCSGVWLTKKMSWVVNSTGPSYVSSNKGVTYVAATALDGDDRTSWWAVTERYHNNWYIVLDLEVPTTLTRIAAFKLLKSQVGSPYDWENVVTVTDVETGAGRREFGGFEGTARYWRFVVTKTPSGWQPWLTELNFYGLLSGANVALGKTAFQTSNHSGTASLAVDGITTTDYSSGSCTHTVLEGEANPAWWVDLGELYVVSRVVIFNRQDCCAKRLNPFNIHIGDSPQVTMNPRCGGDIQINVSQPAISVSCQGMKGRYVGVRLPGDSRVLTLCEVQVVPDYSKMWKKLGCWEDRFDRAIPSMEGTDHRLDGSYSSRFDPIMKCYIVAKDRGYKVFAVQHSGQCFSSATAADNYIGYE</sequence>
<dbReference type="GO" id="GO:0046872">
    <property type="term" value="F:metal ion binding"/>
    <property type="evidence" value="ECO:0007669"/>
    <property type="project" value="UniProtKB-KW"/>
</dbReference>
<dbReference type="InParanoid" id="C3YJG5"/>
<dbReference type="SUPFAM" id="SSF49785">
    <property type="entry name" value="Galactose-binding domain-like"/>
    <property type="match status" value="2"/>
</dbReference>
<dbReference type="CDD" id="cd00054">
    <property type="entry name" value="EGF_CA"/>
    <property type="match status" value="1"/>
</dbReference>
<dbReference type="Gene3D" id="2.60.120.260">
    <property type="entry name" value="Galactose-binding domain-like"/>
    <property type="match status" value="2"/>
</dbReference>
<keyword evidence="5" id="KW-0430">Lectin</keyword>
<dbReference type="GO" id="GO:0010185">
    <property type="term" value="P:regulation of cellular defense response"/>
    <property type="evidence" value="ECO:0007669"/>
    <property type="project" value="UniProtKB-ARBA"/>
</dbReference>
<evidence type="ECO:0000256" key="9">
    <source>
        <dbReference type="SAM" id="SignalP"/>
    </source>
</evidence>
<keyword evidence="7" id="KW-1015">Disulfide bond</keyword>
<dbReference type="SUPFAM" id="SSF57196">
    <property type="entry name" value="EGF/Laminin"/>
    <property type="match status" value="1"/>
</dbReference>
<dbReference type="InterPro" id="IPR006585">
    <property type="entry name" value="FTP1"/>
</dbReference>
<accession>C3YJG5</accession>
<comment type="similarity">
    <text evidence="2">Belongs to the fucolectin family.</text>
</comment>
<dbReference type="InterPro" id="IPR008979">
    <property type="entry name" value="Galactose-bd-like_sf"/>
</dbReference>
<dbReference type="Gene3D" id="2.10.25.10">
    <property type="entry name" value="Laminin"/>
    <property type="match status" value="1"/>
</dbReference>
<evidence type="ECO:0000256" key="7">
    <source>
        <dbReference type="ARBA" id="ARBA00023157"/>
    </source>
</evidence>
<comment type="function">
    <text evidence="1">Acts as a defensive agent. Recognizes blood group fucosylated oligosaccharides including A, B, H and Lewis B-type antigens. Does not recognize Lewis A antigen and has low affinity for monovalent haptens.</text>
</comment>
<dbReference type="FunFam" id="2.60.120.260:FF:000105">
    <property type="entry name" value="Sushi, von Willebrand factor type A, EGF and pentraxin domain-containing protein 1"/>
    <property type="match status" value="1"/>
</dbReference>
<evidence type="ECO:0000256" key="5">
    <source>
        <dbReference type="ARBA" id="ARBA00022734"/>
    </source>
</evidence>
<name>C3YJG5_BRAFL</name>